<evidence type="ECO:0000313" key="2">
    <source>
        <dbReference type="Proteomes" id="UP000790377"/>
    </source>
</evidence>
<gene>
    <name evidence="1" type="ORF">BJ138DRAFT_997362</name>
</gene>
<comment type="caution">
    <text evidence="1">The sequence shown here is derived from an EMBL/GenBank/DDBJ whole genome shotgun (WGS) entry which is preliminary data.</text>
</comment>
<proteinExistence type="predicted"/>
<reference evidence="1" key="1">
    <citation type="journal article" date="2021" name="New Phytol.">
        <title>Evolutionary innovations through gain and loss of genes in the ectomycorrhizal Boletales.</title>
        <authorList>
            <person name="Wu G."/>
            <person name="Miyauchi S."/>
            <person name="Morin E."/>
            <person name="Kuo A."/>
            <person name="Drula E."/>
            <person name="Varga T."/>
            <person name="Kohler A."/>
            <person name="Feng B."/>
            <person name="Cao Y."/>
            <person name="Lipzen A."/>
            <person name="Daum C."/>
            <person name="Hundley H."/>
            <person name="Pangilinan J."/>
            <person name="Johnson J."/>
            <person name="Barry K."/>
            <person name="LaButti K."/>
            <person name="Ng V."/>
            <person name="Ahrendt S."/>
            <person name="Min B."/>
            <person name="Choi I.G."/>
            <person name="Park H."/>
            <person name="Plett J.M."/>
            <person name="Magnuson J."/>
            <person name="Spatafora J.W."/>
            <person name="Nagy L.G."/>
            <person name="Henrissat B."/>
            <person name="Grigoriev I.V."/>
            <person name="Yang Z.L."/>
            <person name="Xu J."/>
            <person name="Martin F.M."/>
        </authorList>
    </citation>
    <scope>NUCLEOTIDE SEQUENCE</scope>
    <source>
        <strain evidence="1">ATCC 28755</strain>
    </source>
</reference>
<organism evidence="1 2">
    <name type="scientific">Hygrophoropsis aurantiaca</name>
    <dbReference type="NCBI Taxonomy" id="72124"/>
    <lineage>
        <taxon>Eukaryota</taxon>
        <taxon>Fungi</taxon>
        <taxon>Dikarya</taxon>
        <taxon>Basidiomycota</taxon>
        <taxon>Agaricomycotina</taxon>
        <taxon>Agaricomycetes</taxon>
        <taxon>Agaricomycetidae</taxon>
        <taxon>Boletales</taxon>
        <taxon>Coniophorineae</taxon>
        <taxon>Hygrophoropsidaceae</taxon>
        <taxon>Hygrophoropsis</taxon>
    </lineage>
</organism>
<evidence type="ECO:0000313" key="1">
    <source>
        <dbReference type="EMBL" id="KAH7915714.1"/>
    </source>
</evidence>
<protein>
    <submittedName>
        <fullName evidence="1">Uncharacterized protein</fullName>
    </submittedName>
</protein>
<name>A0ACB8ARC2_9AGAM</name>
<accession>A0ACB8ARC2</accession>
<dbReference type="Proteomes" id="UP000790377">
    <property type="component" value="Unassembled WGS sequence"/>
</dbReference>
<dbReference type="EMBL" id="MU267597">
    <property type="protein sequence ID" value="KAH7915714.1"/>
    <property type="molecule type" value="Genomic_DNA"/>
</dbReference>
<keyword evidence="2" id="KW-1185">Reference proteome</keyword>
<sequence length="861" mass="96342">MSEDDDRAAKAARAKALLKKRQQKKAGGSGTLASPPPSRSFTPALAETPAPPEEAKNDISDIFSPTESDANWIESLPRAEVQQPRASPPVVMPKPSTPVKSPPPTFQSPPAVASPSPILASVPNGRASGELRELVNSQKETITSLQNEIQTAARGSEELLRAERSRSNDLESKLEILNQSLQDANNRFEELHVELQKGWQEQDQNQQQTIALLVSEKTSLTASVSRLEELESVVAEKDALLQEERDKTQTLDKRVQSIEANLSKVTHELQESVAKEKDLGDRYRDQEREHQLALATVEELRGTADQHQRRARELEEQIQSDDRAERLEESLKNTQDRADELEFQLSKLKQTHAAIKTEKDEIESQLRSHRAEGSELKTKHVALEEQHSSLQHHFEIISGDKDALFEEKSALQSQVEFNQSAVRQLQQKLGEVASELSSSDRALQNAQNELRIATRRAEDAERIQKDLQAEGTTLMRSLDEMRPKIVELTASKLELVEKIGKLEHDQKNRDAVISKLENEVIEATTHADELRELQEDATSVREKDTISFQRTIAELQRGYMDLEKELEASQGAVRSLDTERTRLRQTEIKQLEAIARLTGDAQRQEEDIASLESQVRSYRTSHEEQHGFIDRSNDELESLRAELVSREAEIEELREMVSSAATSQGPRSLDDEMLSSLRQQHAIELSSASSQIRALETSVFEAQATSHKLQKQISILEDQLAQTRSASRATSRPFSPGIPRPSSRAQSQTDVRRGSFGHKPSNLAPLSRSVFDVGLSPETRHKRQVSLSMLKARIDSEAAAAGSHSSSRALSPIPQGSRAATPSIRDDIRSLHSDHLGKRPQFMDESHIFWCHSCQGDLVIL</sequence>